<dbReference type="PANTHER" id="PTHR44167">
    <property type="entry name" value="OVARIAN-SPECIFIC SERINE/THREONINE-PROTEIN KINASE LOK-RELATED"/>
    <property type="match status" value="1"/>
</dbReference>
<dbReference type="InterPro" id="IPR011009">
    <property type="entry name" value="Kinase-like_dom_sf"/>
</dbReference>
<proteinExistence type="predicted"/>
<dbReference type="PROSITE" id="PS50011">
    <property type="entry name" value="PROTEIN_KINASE_DOM"/>
    <property type="match status" value="1"/>
</dbReference>
<dbReference type="Proteomes" id="UP000177894">
    <property type="component" value="Chromosome"/>
</dbReference>
<dbReference type="Proteomes" id="UP000192478">
    <property type="component" value="Chromosome"/>
</dbReference>
<dbReference type="SMART" id="SM00220">
    <property type="entry name" value="S_TKc"/>
    <property type="match status" value="1"/>
</dbReference>
<dbReference type="Pfam" id="PF00069">
    <property type="entry name" value="Pkinase"/>
    <property type="match status" value="1"/>
</dbReference>
<dbReference type="AlphaFoldDB" id="A0AAC9WG33"/>
<dbReference type="EC" id="2.7.11.1" evidence="3"/>
<evidence type="ECO:0000313" key="2">
    <source>
        <dbReference type="EMBL" id="AOY76991.1"/>
    </source>
</evidence>
<dbReference type="GO" id="GO:0004674">
    <property type="term" value="F:protein serine/threonine kinase activity"/>
    <property type="evidence" value="ECO:0007669"/>
    <property type="project" value="UniProtKB-EC"/>
</dbReference>
<sequence length="245" mass="29457">METRDKKKFLQHLQKEYKIYNVKEVYPLTVGKSNIFFEGSHLSTNKRVFIKYDRYFCGSITREAQILQLPRLKKSPYFPNVITYEDDVFPFVVFEFIEGMMLSKMLSNAKLRDRLLSKNEQKEKFLLQLLSILKTLHKENIIHRDIHPKNIMVAQNQDKNLDRLILIDFSFAVGINRFPELPYLIHSKRLKLLGIADYRPQIYKWDNQYSIAKIAKQIDKNCDKKFPYIWHEMDSYKEKLVYIYK</sequence>
<dbReference type="EMBL" id="CP017603">
    <property type="protein sequence ID" value="AOY76991.1"/>
    <property type="molecule type" value="Genomic_DNA"/>
</dbReference>
<keyword evidence="3" id="KW-0418">Kinase</keyword>
<dbReference type="RefSeq" id="WP_070969569.1">
    <property type="nucleotide sequence ID" value="NZ_CP017603.1"/>
</dbReference>
<reference evidence="2 4" key="1">
    <citation type="submission" date="2016-10" db="EMBL/GenBank/DDBJ databases">
        <title>Complete Genome Sequence of Acetogen Clostridium formicoaceticum ATCC 27076.</title>
        <authorList>
            <person name="Bao T."/>
            <person name="Cheng C."/>
            <person name="Zhao J."/>
            <person name="Yang S.-T."/>
            <person name="Wang J."/>
            <person name="Wang M."/>
        </authorList>
    </citation>
    <scope>NUCLEOTIDE SEQUENCE [LARGE SCALE GENOMIC DNA]</scope>
    <source>
        <strain evidence="2 4">ATCC 27076</strain>
    </source>
</reference>
<dbReference type="KEGG" id="cfm:BJL90_14680"/>
<evidence type="ECO:0000259" key="1">
    <source>
        <dbReference type="PROSITE" id="PS50011"/>
    </source>
</evidence>
<dbReference type="PANTHER" id="PTHR44167:SF24">
    <property type="entry name" value="SERINE_THREONINE-PROTEIN KINASE CHK2"/>
    <property type="match status" value="1"/>
</dbReference>
<organism evidence="3 5">
    <name type="scientific">Clostridium formicaceticum</name>
    <dbReference type="NCBI Taxonomy" id="1497"/>
    <lineage>
        <taxon>Bacteria</taxon>
        <taxon>Bacillati</taxon>
        <taxon>Bacillota</taxon>
        <taxon>Clostridia</taxon>
        <taxon>Eubacteriales</taxon>
        <taxon>Clostridiaceae</taxon>
        <taxon>Clostridium</taxon>
    </lineage>
</organism>
<keyword evidence="4" id="KW-1185">Reference proteome</keyword>
<feature type="domain" description="Protein kinase" evidence="1">
    <location>
        <begin position="22"/>
        <end position="245"/>
    </location>
</feature>
<dbReference type="SUPFAM" id="SSF56112">
    <property type="entry name" value="Protein kinase-like (PK-like)"/>
    <property type="match status" value="1"/>
</dbReference>
<reference evidence="3 5" key="2">
    <citation type="submission" date="2017-03" db="EMBL/GenBank/DDBJ databases">
        <title>Complete sequence of Clostridium formicaceticum DSM 92.</title>
        <authorList>
            <person name="Poehlein A."/>
            <person name="Karl M."/>
            <person name="Bengelsdorf F.R."/>
            <person name="Duerre P."/>
            <person name="Daniel R."/>
        </authorList>
    </citation>
    <scope>NUCLEOTIDE SEQUENCE [LARGE SCALE GENOMIC DNA]</scope>
    <source>
        <strain evidence="3 5">DSM 92</strain>
    </source>
</reference>
<accession>A0AAC9WG33</accession>
<protein>
    <submittedName>
        <fullName evidence="3">Serine/threonine-protein kinase B</fullName>
        <ecNumber evidence="3">2.7.11.1</ecNumber>
    </submittedName>
</protein>
<dbReference type="InterPro" id="IPR000719">
    <property type="entry name" value="Prot_kinase_dom"/>
</dbReference>
<dbReference type="EMBL" id="CP020559">
    <property type="protein sequence ID" value="ARE87478.1"/>
    <property type="molecule type" value="Genomic_DNA"/>
</dbReference>
<dbReference type="GO" id="GO:0005524">
    <property type="term" value="F:ATP binding"/>
    <property type="evidence" value="ECO:0007669"/>
    <property type="project" value="InterPro"/>
</dbReference>
<keyword evidence="3" id="KW-0808">Transferase</keyword>
<dbReference type="Gene3D" id="1.10.510.10">
    <property type="entry name" value="Transferase(Phosphotransferase) domain 1"/>
    <property type="match status" value="1"/>
</dbReference>
<evidence type="ECO:0000313" key="3">
    <source>
        <dbReference type="EMBL" id="ARE87478.1"/>
    </source>
</evidence>
<gene>
    <name evidence="3" type="primary">spkB_1</name>
    <name evidence="2" type="ORF">BJL90_14680</name>
    <name evidence="3" type="ORF">CLFO_18780</name>
</gene>
<evidence type="ECO:0000313" key="5">
    <source>
        <dbReference type="Proteomes" id="UP000192478"/>
    </source>
</evidence>
<evidence type="ECO:0000313" key="4">
    <source>
        <dbReference type="Proteomes" id="UP000177894"/>
    </source>
</evidence>
<name>A0AAC9WG33_9CLOT</name>